<name>A0A7S2YAH1_9STRA</name>
<keyword evidence="6 9" id="KW-0505">Motor protein</keyword>
<dbReference type="InterPro" id="IPR036961">
    <property type="entry name" value="Kinesin_motor_dom_sf"/>
</dbReference>
<evidence type="ECO:0000256" key="5">
    <source>
        <dbReference type="ARBA" id="ARBA00022840"/>
    </source>
</evidence>
<evidence type="ECO:0000256" key="8">
    <source>
        <dbReference type="PROSITE-ProRule" id="PRU00283"/>
    </source>
</evidence>
<dbReference type="GO" id="GO:0007018">
    <property type="term" value="P:microtubule-based movement"/>
    <property type="evidence" value="ECO:0007669"/>
    <property type="project" value="InterPro"/>
</dbReference>
<proteinExistence type="inferred from homology"/>
<dbReference type="EMBL" id="HBHT01016586">
    <property type="protein sequence ID" value="CAD9963735.1"/>
    <property type="molecule type" value="Transcribed_RNA"/>
</dbReference>
<dbReference type="GO" id="GO:0008017">
    <property type="term" value="F:microtubule binding"/>
    <property type="evidence" value="ECO:0007669"/>
    <property type="project" value="InterPro"/>
</dbReference>
<dbReference type="Gene3D" id="3.40.850.10">
    <property type="entry name" value="Kinesin motor domain"/>
    <property type="match status" value="1"/>
</dbReference>
<dbReference type="PROSITE" id="PS50067">
    <property type="entry name" value="KINESIN_MOTOR_2"/>
    <property type="match status" value="1"/>
</dbReference>
<dbReference type="AlphaFoldDB" id="A0A7S2YAH1"/>
<keyword evidence="7" id="KW-0206">Cytoskeleton</keyword>
<comment type="caution">
    <text evidence="8">Lacks conserved residue(s) required for the propagation of feature annotation.</text>
</comment>
<reference evidence="12" key="1">
    <citation type="submission" date="2021-01" db="EMBL/GenBank/DDBJ databases">
        <authorList>
            <person name="Corre E."/>
            <person name="Pelletier E."/>
            <person name="Niang G."/>
            <person name="Scheremetjew M."/>
            <person name="Finn R."/>
            <person name="Kale V."/>
            <person name="Holt S."/>
            <person name="Cochrane G."/>
            <person name="Meng A."/>
            <person name="Brown T."/>
            <person name="Cohen L."/>
        </authorList>
    </citation>
    <scope>NUCLEOTIDE SEQUENCE</scope>
    <source>
        <strain evidence="12">CCMP125</strain>
    </source>
</reference>
<evidence type="ECO:0000256" key="10">
    <source>
        <dbReference type="SAM" id="MobiDB-lite"/>
    </source>
</evidence>
<dbReference type="GO" id="GO:0005874">
    <property type="term" value="C:microtubule"/>
    <property type="evidence" value="ECO:0007669"/>
    <property type="project" value="UniProtKB-KW"/>
</dbReference>
<gene>
    <name evidence="12" type="ORF">APAL1065_LOCUS11062</name>
</gene>
<keyword evidence="4 9" id="KW-0547">Nucleotide-binding</keyword>
<dbReference type="GO" id="GO:0007019">
    <property type="term" value="P:microtubule depolymerization"/>
    <property type="evidence" value="ECO:0007669"/>
    <property type="project" value="TreeGrafter"/>
</dbReference>
<feature type="region of interest" description="Disordered" evidence="10">
    <location>
        <begin position="141"/>
        <end position="185"/>
    </location>
</feature>
<dbReference type="PANTHER" id="PTHR47971:SF8">
    <property type="entry name" value="KINESIN-LIKE PROTEIN"/>
    <property type="match status" value="1"/>
</dbReference>
<protein>
    <recommendedName>
        <fullName evidence="9">Kinesin-like protein</fullName>
    </recommendedName>
</protein>
<dbReference type="Pfam" id="PF00225">
    <property type="entry name" value="Kinesin"/>
    <property type="match status" value="1"/>
</dbReference>
<dbReference type="PRINTS" id="PR00380">
    <property type="entry name" value="KINESINHEAVY"/>
</dbReference>
<evidence type="ECO:0000256" key="7">
    <source>
        <dbReference type="ARBA" id="ARBA00023212"/>
    </source>
</evidence>
<evidence type="ECO:0000256" key="9">
    <source>
        <dbReference type="RuleBase" id="RU000394"/>
    </source>
</evidence>
<evidence type="ECO:0000256" key="4">
    <source>
        <dbReference type="ARBA" id="ARBA00022741"/>
    </source>
</evidence>
<accession>A0A7S2YAH1</accession>
<feature type="compositionally biased region" description="Basic and acidic residues" evidence="10">
    <location>
        <begin position="168"/>
        <end position="185"/>
    </location>
</feature>
<keyword evidence="5 9" id="KW-0067">ATP-binding</keyword>
<comment type="similarity">
    <text evidence="8 9">Belongs to the TRAFAC class myosin-kinesin ATPase superfamily. Kinesin family.</text>
</comment>
<dbReference type="SUPFAM" id="SSF52540">
    <property type="entry name" value="P-loop containing nucleoside triphosphate hydrolases"/>
    <property type="match status" value="1"/>
</dbReference>
<sequence length="297" mass="33356">MATEANDTSSRSHAICQIMLRDVRNDKLRGKISLVDLAGSERGTDTKSHNSQRRAESADINTSLLALKECIRALDKNASSGQPASSAQHVPYRGSKLTLILKDCFTSSKAMTTMIATVSPGASSTDHSLNTLRYADRIKEHKVGGSGKRSNAVVKLKRKVQQPYQRQQRSEPKLESKESSDDDFYDARAEPVVKHNDEEELQKTVESLMEQEDDILSMHMKNIHENAELLSEEGKLLQDIQRPDATPAELDEYMNALEIVLDRKEDMIIGLQEKLGLFRADLLKEQDLSVRVQQEQH</sequence>
<keyword evidence="2" id="KW-0963">Cytoplasm</keyword>
<dbReference type="PANTHER" id="PTHR47971">
    <property type="entry name" value="KINESIN-RELATED PROTEIN 6"/>
    <property type="match status" value="1"/>
</dbReference>
<dbReference type="SMART" id="SM00129">
    <property type="entry name" value="KISc"/>
    <property type="match status" value="1"/>
</dbReference>
<dbReference type="GO" id="GO:0005524">
    <property type="term" value="F:ATP binding"/>
    <property type="evidence" value="ECO:0007669"/>
    <property type="project" value="UniProtKB-KW"/>
</dbReference>
<dbReference type="InterPro" id="IPR019821">
    <property type="entry name" value="Kinesin_motor_CS"/>
</dbReference>
<evidence type="ECO:0000259" key="11">
    <source>
        <dbReference type="PROSITE" id="PS50067"/>
    </source>
</evidence>
<comment type="subcellular location">
    <subcellularLocation>
        <location evidence="1">Cytoplasm</location>
        <location evidence="1">Cytoskeleton</location>
    </subcellularLocation>
</comment>
<evidence type="ECO:0000256" key="2">
    <source>
        <dbReference type="ARBA" id="ARBA00022490"/>
    </source>
</evidence>
<evidence type="ECO:0000256" key="1">
    <source>
        <dbReference type="ARBA" id="ARBA00004245"/>
    </source>
</evidence>
<dbReference type="PROSITE" id="PS00411">
    <property type="entry name" value="KINESIN_MOTOR_1"/>
    <property type="match status" value="1"/>
</dbReference>
<organism evidence="12">
    <name type="scientific">Entomoneis paludosa</name>
    <dbReference type="NCBI Taxonomy" id="265537"/>
    <lineage>
        <taxon>Eukaryota</taxon>
        <taxon>Sar</taxon>
        <taxon>Stramenopiles</taxon>
        <taxon>Ochrophyta</taxon>
        <taxon>Bacillariophyta</taxon>
        <taxon>Bacillariophyceae</taxon>
        <taxon>Bacillariophycidae</taxon>
        <taxon>Entomoneidaceae</taxon>
        <taxon>Entomoneis</taxon>
    </lineage>
</organism>
<dbReference type="InterPro" id="IPR027640">
    <property type="entry name" value="Kinesin-like_fam"/>
</dbReference>
<dbReference type="InterPro" id="IPR001752">
    <property type="entry name" value="Kinesin_motor_dom"/>
</dbReference>
<feature type="domain" description="Kinesin motor" evidence="11">
    <location>
        <begin position="1"/>
        <end position="141"/>
    </location>
</feature>
<keyword evidence="3 9" id="KW-0493">Microtubule</keyword>
<dbReference type="GO" id="GO:0003777">
    <property type="term" value="F:microtubule motor activity"/>
    <property type="evidence" value="ECO:0007669"/>
    <property type="project" value="InterPro"/>
</dbReference>
<evidence type="ECO:0000256" key="6">
    <source>
        <dbReference type="ARBA" id="ARBA00023175"/>
    </source>
</evidence>
<dbReference type="InterPro" id="IPR027417">
    <property type="entry name" value="P-loop_NTPase"/>
</dbReference>
<evidence type="ECO:0000256" key="3">
    <source>
        <dbReference type="ARBA" id="ARBA00022701"/>
    </source>
</evidence>
<evidence type="ECO:0000313" key="12">
    <source>
        <dbReference type="EMBL" id="CAD9963735.1"/>
    </source>
</evidence>